<dbReference type="InParanoid" id="A0A2R5GRC3"/>
<gene>
    <name evidence="1" type="ORF">FCC1311_093692</name>
</gene>
<dbReference type="AlphaFoldDB" id="A0A2R5GRC3"/>
<dbReference type="EMBL" id="BEYU01000144">
    <property type="protein sequence ID" value="GBG33145.1"/>
    <property type="molecule type" value="Genomic_DNA"/>
</dbReference>
<sequence length="250" mass="27747">MTMPDDKEVKDDDEELLLRFYNGTDLEASRNKPLDDAAYHVGGREGNRTICSSAKAAAKHQRTKGLPRELRKAYHGCKAGKLNKSWNLASHGGITHRTAVCVAAQRAHAFREHKLARSCTEMQVAQQRGSLAEAVLVGALMQAREILREKKRDIDTRLADAIAVLQCAERKGARILLKEADNLWRLSMLSEEEDHRKVLECEAQIKSNLAGVLSKSVSVSCSNTRGSNPGRVRKQLQNDIQGVLRELVAN</sequence>
<organism evidence="1 2">
    <name type="scientific">Hondaea fermentalgiana</name>
    <dbReference type="NCBI Taxonomy" id="2315210"/>
    <lineage>
        <taxon>Eukaryota</taxon>
        <taxon>Sar</taxon>
        <taxon>Stramenopiles</taxon>
        <taxon>Bigyra</taxon>
        <taxon>Labyrinthulomycetes</taxon>
        <taxon>Thraustochytrida</taxon>
        <taxon>Thraustochytriidae</taxon>
        <taxon>Hondaea</taxon>
    </lineage>
</organism>
<comment type="caution">
    <text evidence="1">The sequence shown here is derived from an EMBL/GenBank/DDBJ whole genome shotgun (WGS) entry which is preliminary data.</text>
</comment>
<protein>
    <submittedName>
        <fullName evidence="1">Uncharacterized protein</fullName>
    </submittedName>
</protein>
<name>A0A2R5GRC3_9STRA</name>
<dbReference type="Proteomes" id="UP000241890">
    <property type="component" value="Unassembled WGS sequence"/>
</dbReference>
<reference evidence="1 2" key="1">
    <citation type="submission" date="2017-12" db="EMBL/GenBank/DDBJ databases">
        <title>Sequencing, de novo assembly and annotation of complete genome of a new Thraustochytrid species, strain FCC1311.</title>
        <authorList>
            <person name="Sedici K."/>
            <person name="Godart F."/>
            <person name="Aiese Cigliano R."/>
            <person name="Sanseverino W."/>
            <person name="Barakat M."/>
            <person name="Ortet P."/>
            <person name="Marechal E."/>
            <person name="Cagnac O."/>
            <person name="Amato A."/>
        </authorList>
    </citation>
    <scope>NUCLEOTIDE SEQUENCE [LARGE SCALE GENOMIC DNA]</scope>
</reference>
<keyword evidence="2" id="KW-1185">Reference proteome</keyword>
<accession>A0A2R5GRC3</accession>
<proteinExistence type="predicted"/>
<evidence type="ECO:0000313" key="2">
    <source>
        <dbReference type="Proteomes" id="UP000241890"/>
    </source>
</evidence>
<evidence type="ECO:0000313" key="1">
    <source>
        <dbReference type="EMBL" id="GBG33145.1"/>
    </source>
</evidence>